<dbReference type="GO" id="GO:0030150">
    <property type="term" value="P:protein import into mitochondrial matrix"/>
    <property type="evidence" value="ECO:0007669"/>
    <property type="project" value="TreeGrafter"/>
</dbReference>
<dbReference type="HOGENOM" id="CLU_090411_2_0_1"/>
<dbReference type="AlphaFoldDB" id="R8BQ97"/>
<keyword evidence="6" id="KW-0653">Protein transport</keyword>
<keyword evidence="4" id="KW-0812">Transmembrane</keyword>
<dbReference type="InterPro" id="IPR023392">
    <property type="entry name" value="Tom20_dom_sf"/>
</dbReference>
<feature type="compositionally biased region" description="Basic and acidic residues" evidence="15">
    <location>
        <begin position="38"/>
        <end position="55"/>
    </location>
</feature>
<sequence>MASSSQTAVIATATVAALATGLAAYAVYFDHQRRKNPEFRRNLRRNERRQAKQEKEEAEADAQQQRLSIKHAVDEAKEEGFPTNVEDKEAYFLDQVSLGETLGADPTRGLEAALAFYKALKVYPTPGDLIGIYDKTVSKPILDILAEMIAYDPSLKIEAFSGAAQMPEMGGMPGMPTVGLD</sequence>
<dbReference type="Pfam" id="PF02064">
    <property type="entry name" value="MAS20"/>
    <property type="match status" value="1"/>
</dbReference>
<dbReference type="GO" id="GO:0006886">
    <property type="term" value="P:intracellular protein transport"/>
    <property type="evidence" value="ECO:0007669"/>
    <property type="project" value="InterPro"/>
</dbReference>
<evidence type="ECO:0000256" key="5">
    <source>
        <dbReference type="ARBA" id="ARBA00022787"/>
    </source>
</evidence>
<dbReference type="Proteomes" id="UP000014074">
    <property type="component" value="Unassembled WGS sequence"/>
</dbReference>
<evidence type="ECO:0000256" key="9">
    <source>
        <dbReference type="ARBA" id="ARBA00023136"/>
    </source>
</evidence>
<protein>
    <recommendedName>
        <fullName evidence="11">Mitochondrial import receptor subunit TOM20</fullName>
    </recommendedName>
    <alternativeName>
        <fullName evidence="10">Mitochondrial 20 kDa outer membrane protein</fullName>
    </alternativeName>
    <alternativeName>
        <fullName evidence="12">Mitochondrial import receptor subunit tom20</fullName>
    </alternativeName>
    <alternativeName>
        <fullName evidence="13">Translocase of outer membrane 20 kDa subunit</fullName>
    </alternativeName>
</protein>
<evidence type="ECO:0000256" key="4">
    <source>
        <dbReference type="ARBA" id="ARBA00022692"/>
    </source>
</evidence>
<dbReference type="FunFam" id="1.20.960.10:FF:000002">
    <property type="entry name" value="Mitochondrial import receptor subunit TOM20"/>
    <property type="match status" value="1"/>
</dbReference>
<evidence type="ECO:0000313" key="17">
    <source>
        <dbReference type="Proteomes" id="UP000014074"/>
    </source>
</evidence>
<keyword evidence="3" id="KW-0813">Transport</keyword>
<evidence type="ECO:0000313" key="16">
    <source>
        <dbReference type="EMBL" id="EOO01509.1"/>
    </source>
</evidence>
<evidence type="ECO:0000256" key="7">
    <source>
        <dbReference type="ARBA" id="ARBA00022989"/>
    </source>
</evidence>
<dbReference type="eggNOG" id="KOG4056">
    <property type="taxonomic scope" value="Eukaryota"/>
</dbReference>
<dbReference type="PANTHER" id="PTHR12430:SF0">
    <property type="entry name" value="TRANSLOCASE OF OUTER MITOCHONDRIAL MEMBRANE 20"/>
    <property type="match status" value="1"/>
</dbReference>
<keyword evidence="16" id="KW-0675">Receptor</keyword>
<dbReference type="GO" id="GO:0006605">
    <property type="term" value="P:protein targeting"/>
    <property type="evidence" value="ECO:0007669"/>
    <property type="project" value="InterPro"/>
</dbReference>
<comment type="similarity">
    <text evidence="2 14">Belongs to the Tom20 family.</text>
</comment>
<dbReference type="InterPro" id="IPR002056">
    <property type="entry name" value="MAS20"/>
</dbReference>
<evidence type="ECO:0000256" key="6">
    <source>
        <dbReference type="ARBA" id="ARBA00022927"/>
    </source>
</evidence>
<evidence type="ECO:0000256" key="13">
    <source>
        <dbReference type="ARBA" id="ARBA00080405"/>
    </source>
</evidence>
<evidence type="ECO:0000256" key="1">
    <source>
        <dbReference type="ARBA" id="ARBA00004572"/>
    </source>
</evidence>
<dbReference type="EMBL" id="KB932993">
    <property type="protein sequence ID" value="EOO01509.1"/>
    <property type="molecule type" value="Genomic_DNA"/>
</dbReference>
<evidence type="ECO:0000256" key="12">
    <source>
        <dbReference type="ARBA" id="ARBA00073975"/>
    </source>
</evidence>
<name>R8BQ97_PHAM7</name>
<dbReference type="GO" id="GO:0030943">
    <property type="term" value="F:mitochondrion targeting sequence binding"/>
    <property type="evidence" value="ECO:0007669"/>
    <property type="project" value="TreeGrafter"/>
</dbReference>
<dbReference type="KEGG" id="tmn:UCRPA7_3024"/>
<keyword evidence="17" id="KW-1185">Reference proteome</keyword>
<evidence type="ECO:0000256" key="8">
    <source>
        <dbReference type="ARBA" id="ARBA00023128"/>
    </source>
</evidence>
<dbReference type="RefSeq" id="XP_007913825.1">
    <property type="nucleotide sequence ID" value="XM_007915634.1"/>
</dbReference>
<dbReference type="Gene3D" id="1.20.960.10">
    <property type="entry name" value="Mitochondrial outer membrane translocase complex, subunit Tom20 domain"/>
    <property type="match status" value="1"/>
</dbReference>
<comment type="subcellular location">
    <subcellularLocation>
        <location evidence="1">Mitochondrion outer membrane</location>
        <topology evidence="1">Single-pass membrane protein</topology>
    </subcellularLocation>
</comment>
<accession>R8BQ97</accession>
<evidence type="ECO:0000256" key="10">
    <source>
        <dbReference type="ARBA" id="ARBA00042705"/>
    </source>
</evidence>
<evidence type="ECO:0000256" key="3">
    <source>
        <dbReference type="ARBA" id="ARBA00022448"/>
    </source>
</evidence>
<evidence type="ECO:0000256" key="2">
    <source>
        <dbReference type="ARBA" id="ARBA00005792"/>
    </source>
</evidence>
<dbReference type="PANTHER" id="PTHR12430">
    <property type="entry name" value="MITOCHONDRIAL IMPORT RECEPTOR SUBUNIT TOM20"/>
    <property type="match status" value="1"/>
</dbReference>
<dbReference type="SUPFAM" id="SSF47157">
    <property type="entry name" value="Mitochondrial import receptor subunit Tom20"/>
    <property type="match status" value="1"/>
</dbReference>
<dbReference type="NCBIfam" id="TIGR00985">
    <property type="entry name" value="3a0801s04tom"/>
    <property type="match status" value="1"/>
</dbReference>
<gene>
    <name evidence="16" type="ORF">UCRPA7_3024</name>
</gene>
<keyword evidence="5 14" id="KW-1000">Mitochondrion outer membrane</keyword>
<dbReference type="PRINTS" id="PR00351">
    <property type="entry name" value="OM20RECEPTOR"/>
</dbReference>
<keyword evidence="7" id="KW-1133">Transmembrane helix</keyword>
<evidence type="ECO:0000256" key="11">
    <source>
        <dbReference type="ARBA" id="ARBA00068548"/>
    </source>
</evidence>
<reference evidence="17" key="1">
    <citation type="journal article" date="2013" name="Genome Announc.">
        <title>Draft genome sequence of the ascomycete Phaeoacremonium aleophilum strain UCR-PA7, a causal agent of the esca disease complex in grapevines.</title>
        <authorList>
            <person name="Blanco-Ulate B."/>
            <person name="Rolshausen P."/>
            <person name="Cantu D."/>
        </authorList>
    </citation>
    <scope>NUCLEOTIDE SEQUENCE [LARGE SCALE GENOMIC DNA]</scope>
    <source>
        <strain evidence="17">UCR-PA7</strain>
    </source>
</reference>
<dbReference type="GO" id="GO:0016031">
    <property type="term" value="P:tRNA import into mitochondrion"/>
    <property type="evidence" value="ECO:0007669"/>
    <property type="project" value="TreeGrafter"/>
</dbReference>
<dbReference type="GO" id="GO:0008320">
    <property type="term" value="F:protein transmembrane transporter activity"/>
    <property type="evidence" value="ECO:0007669"/>
    <property type="project" value="TreeGrafter"/>
</dbReference>
<evidence type="ECO:0000256" key="14">
    <source>
        <dbReference type="PIRNR" id="PIRNR037707"/>
    </source>
</evidence>
<dbReference type="GeneID" id="19323333"/>
<organism evidence="16 17">
    <name type="scientific">Phaeoacremonium minimum (strain UCR-PA7)</name>
    <name type="common">Esca disease fungus</name>
    <name type="synonym">Togninia minima</name>
    <dbReference type="NCBI Taxonomy" id="1286976"/>
    <lineage>
        <taxon>Eukaryota</taxon>
        <taxon>Fungi</taxon>
        <taxon>Dikarya</taxon>
        <taxon>Ascomycota</taxon>
        <taxon>Pezizomycotina</taxon>
        <taxon>Sordariomycetes</taxon>
        <taxon>Sordariomycetidae</taxon>
        <taxon>Togniniales</taxon>
        <taxon>Togniniaceae</taxon>
        <taxon>Phaeoacremonium</taxon>
    </lineage>
</organism>
<dbReference type="OrthoDB" id="2154253at2759"/>
<dbReference type="GO" id="GO:0005742">
    <property type="term" value="C:mitochondrial outer membrane translocase complex"/>
    <property type="evidence" value="ECO:0007669"/>
    <property type="project" value="UniProtKB-UniRule"/>
</dbReference>
<proteinExistence type="inferred from homology"/>
<keyword evidence="8 14" id="KW-0496">Mitochondrion</keyword>
<dbReference type="PIRSF" id="PIRSF037707">
    <property type="entry name" value="MAS20_rcpt"/>
    <property type="match status" value="1"/>
</dbReference>
<evidence type="ECO:0000256" key="15">
    <source>
        <dbReference type="SAM" id="MobiDB-lite"/>
    </source>
</evidence>
<keyword evidence="9 14" id="KW-0472">Membrane</keyword>
<feature type="region of interest" description="Disordered" evidence="15">
    <location>
        <begin position="38"/>
        <end position="67"/>
    </location>
</feature>